<keyword evidence="8 9" id="KW-0464">Manganese</keyword>
<keyword evidence="4 12" id="KW-0964">Secreted</keyword>
<evidence type="ECO:0000256" key="5">
    <source>
        <dbReference type="ARBA" id="ARBA00022723"/>
    </source>
</evidence>
<dbReference type="GO" id="GO:0010497">
    <property type="term" value="P:plasmodesmata-mediated intercellular transport"/>
    <property type="evidence" value="ECO:0007669"/>
    <property type="project" value="UniProtKB-ARBA"/>
</dbReference>
<dbReference type="InterPro" id="IPR014710">
    <property type="entry name" value="RmlC-like_jellyroll"/>
</dbReference>
<feature type="binding site" evidence="10">
    <location>
        <position position="157"/>
    </location>
    <ligand>
        <name>Mn(2+)</name>
        <dbReference type="ChEBI" id="CHEBI:29035"/>
    </ligand>
</feature>
<evidence type="ECO:0000256" key="1">
    <source>
        <dbReference type="ARBA" id="ARBA00004271"/>
    </source>
</evidence>
<feature type="disulfide bond" evidence="11">
    <location>
        <begin position="30"/>
        <end position="48"/>
    </location>
</feature>
<dbReference type="PANTHER" id="PTHR31238">
    <property type="entry name" value="GERMIN-LIKE PROTEIN SUBFAMILY 3 MEMBER 3"/>
    <property type="match status" value="1"/>
</dbReference>
<keyword evidence="15" id="KW-1185">Reference proteome</keyword>
<dbReference type="PROSITE" id="PS00725">
    <property type="entry name" value="GERMIN"/>
    <property type="match status" value="1"/>
</dbReference>
<organism evidence="14 15">
    <name type="scientific">Dillenia turbinata</name>
    <dbReference type="NCBI Taxonomy" id="194707"/>
    <lineage>
        <taxon>Eukaryota</taxon>
        <taxon>Viridiplantae</taxon>
        <taxon>Streptophyta</taxon>
        <taxon>Embryophyta</taxon>
        <taxon>Tracheophyta</taxon>
        <taxon>Spermatophyta</taxon>
        <taxon>Magnoliopsida</taxon>
        <taxon>eudicotyledons</taxon>
        <taxon>Gunneridae</taxon>
        <taxon>Pentapetalae</taxon>
        <taxon>Dilleniales</taxon>
        <taxon>Dilleniaceae</taxon>
        <taxon>Dillenia</taxon>
    </lineage>
</organism>
<feature type="binding site" evidence="10">
    <location>
        <position position="113"/>
    </location>
    <ligand>
        <name>Mn(2+)</name>
        <dbReference type="ChEBI" id="CHEBI:29035"/>
    </ligand>
</feature>
<evidence type="ECO:0000256" key="4">
    <source>
        <dbReference type="ARBA" id="ARBA00022525"/>
    </source>
</evidence>
<keyword evidence="3 12" id="KW-0052">Apoplast</keyword>
<keyword evidence="7 11" id="KW-1015">Disulfide bond</keyword>
<dbReference type="SMART" id="SM00835">
    <property type="entry name" value="Cupin_1"/>
    <property type="match status" value="1"/>
</dbReference>
<dbReference type="InterPro" id="IPR011051">
    <property type="entry name" value="RmlC_Cupin_sf"/>
</dbReference>
<dbReference type="FunFam" id="2.60.120.10:FF:000025">
    <property type="entry name" value="germin-like protein subfamily 2 member 1"/>
    <property type="match status" value="1"/>
</dbReference>
<dbReference type="GO" id="GO:2000280">
    <property type="term" value="P:regulation of root development"/>
    <property type="evidence" value="ECO:0007669"/>
    <property type="project" value="UniProtKB-ARBA"/>
</dbReference>
<proteinExistence type="inferred from homology"/>
<keyword evidence="6 12" id="KW-0732">Signal</keyword>
<dbReference type="Pfam" id="PF00190">
    <property type="entry name" value="Cupin_1"/>
    <property type="match status" value="1"/>
</dbReference>
<dbReference type="CDD" id="cd02241">
    <property type="entry name" value="cupin_OxOx"/>
    <property type="match status" value="1"/>
</dbReference>
<feature type="binding site" evidence="9">
    <location>
        <position position="113"/>
    </location>
    <ligand>
        <name>oxalate</name>
        <dbReference type="ChEBI" id="CHEBI:30623"/>
    </ligand>
</feature>
<evidence type="ECO:0000313" key="15">
    <source>
        <dbReference type="Proteomes" id="UP001370490"/>
    </source>
</evidence>
<dbReference type="GO" id="GO:0030145">
    <property type="term" value="F:manganese ion binding"/>
    <property type="evidence" value="ECO:0007669"/>
    <property type="project" value="UniProtKB-UniRule"/>
</dbReference>
<dbReference type="SUPFAM" id="SSF51182">
    <property type="entry name" value="RmlC-like cupins"/>
    <property type="match status" value="1"/>
</dbReference>
<sequence>MIKFIPYFHLGLALLVGLAQSDPHPLHDFCVADTAAGSQTFLTNDFPCINPELALPSHFATSALAMPGNTRENPSGFNVTLATISNLPGLNTLGLTLARADLAPNGLIPPHSHPRASEVTICLQGTLLVGFVDTSNRLLTQQLRVGDSFVFPKGLIHFVYNLEASTQAIAVSGLNSQSPGAQIGSMSSFASHPNIPDEVLQKAYLINGQDVARIRRNLGG</sequence>
<dbReference type="Proteomes" id="UP001370490">
    <property type="component" value="Unassembled WGS sequence"/>
</dbReference>
<evidence type="ECO:0000259" key="13">
    <source>
        <dbReference type="SMART" id="SM00835"/>
    </source>
</evidence>
<comment type="subcellular location">
    <subcellularLocation>
        <location evidence="1 12">Secreted</location>
        <location evidence="1 12">Extracellular space</location>
        <location evidence="1 12">Apoplast</location>
    </subcellularLocation>
</comment>
<comment type="similarity">
    <text evidence="2 12">Belongs to the germin family.</text>
</comment>
<reference evidence="14 15" key="1">
    <citation type="submission" date="2023-12" db="EMBL/GenBank/DDBJ databases">
        <title>A high-quality genome assembly for Dillenia turbinata (Dilleniales).</title>
        <authorList>
            <person name="Chanderbali A."/>
        </authorList>
    </citation>
    <scope>NUCLEOTIDE SEQUENCE [LARGE SCALE GENOMIC DNA]</scope>
    <source>
        <strain evidence="14">LSX21</strain>
        <tissue evidence="14">Leaf</tissue>
    </source>
</reference>
<dbReference type="InterPro" id="IPR006045">
    <property type="entry name" value="Cupin_1"/>
</dbReference>
<dbReference type="GO" id="GO:0048046">
    <property type="term" value="C:apoplast"/>
    <property type="evidence" value="ECO:0007669"/>
    <property type="project" value="UniProtKB-SubCell"/>
</dbReference>
<dbReference type="GO" id="GO:0009506">
    <property type="term" value="C:plasmodesma"/>
    <property type="evidence" value="ECO:0007669"/>
    <property type="project" value="UniProtKB-ARBA"/>
</dbReference>
<evidence type="ECO:0000256" key="3">
    <source>
        <dbReference type="ARBA" id="ARBA00022523"/>
    </source>
</evidence>
<dbReference type="InterPro" id="IPR001929">
    <property type="entry name" value="Germin"/>
</dbReference>
<dbReference type="Gene3D" id="2.60.120.10">
    <property type="entry name" value="Jelly Rolls"/>
    <property type="match status" value="1"/>
</dbReference>
<feature type="binding site" evidence="9">
    <location>
        <position position="118"/>
    </location>
    <ligand>
        <name>oxalate</name>
        <dbReference type="ChEBI" id="CHEBI:30623"/>
    </ligand>
</feature>
<dbReference type="InterPro" id="IPR019780">
    <property type="entry name" value="Germin_Mn-BS"/>
</dbReference>
<keyword evidence="5 9" id="KW-0479">Metal-binding</keyword>
<evidence type="ECO:0000256" key="9">
    <source>
        <dbReference type="PIRSR" id="PIRSR601929-1"/>
    </source>
</evidence>
<comment type="caution">
    <text evidence="14">The sequence shown here is derived from an EMBL/GenBank/DDBJ whole genome shotgun (WGS) entry which is preliminary data.</text>
</comment>
<evidence type="ECO:0000256" key="6">
    <source>
        <dbReference type="ARBA" id="ARBA00022729"/>
    </source>
</evidence>
<dbReference type="EMBL" id="JBAMMX010000011">
    <property type="protein sequence ID" value="KAK6931139.1"/>
    <property type="molecule type" value="Genomic_DNA"/>
</dbReference>
<protein>
    <recommendedName>
        <fullName evidence="12">Germin-like protein</fullName>
    </recommendedName>
</protein>
<evidence type="ECO:0000256" key="8">
    <source>
        <dbReference type="ARBA" id="ARBA00023211"/>
    </source>
</evidence>
<evidence type="ECO:0000313" key="14">
    <source>
        <dbReference type="EMBL" id="KAK6931139.1"/>
    </source>
</evidence>
<feature type="domain" description="Cupin type-1" evidence="13">
    <location>
        <begin position="61"/>
        <end position="212"/>
    </location>
</feature>
<feature type="chain" id="PRO_5042673478" description="Germin-like protein" evidence="12">
    <location>
        <begin position="22"/>
        <end position="220"/>
    </location>
</feature>
<evidence type="ECO:0000256" key="12">
    <source>
        <dbReference type="RuleBase" id="RU366015"/>
    </source>
</evidence>
<gene>
    <name evidence="14" type="ORF">RJ641_002932</name>
</gene>
<evidence type="ECO:0000256" key="2">
    <source>
        <dbReference type="ARBA" id="ARBA00007456"/>
    </source>
</evidence>
<dbReference type="PRINTS" id="PR00325">
    <property type="entry name" value="GERMIN"/>
</dbReference>
<evidence type="ECO:0000256" key="11">
    <source>
        <dbReference type="PIRSR" id="PIRSR601929-3"/>
    </source>
</evidence>
<feature type="binding site" evidence="10">
    <location>
        <position position="111"/>
    </location>
    <ligand>
        <name>Mn(2+)</name>
        <dbReference type="ChEBI" id="CHEBI:29035"/>
    </ligand>
</feature>
<evidence type="ECO:0000256" key="7">
    <source>
        <dbReference type="ARBA" id="ARBA00023157"/>
    </source>
</evidence>
<dbReference type="AlphaFoldDB" id="A0AAN8Z8Z5"/>
<feature type="signal peptide" evidence="12">
    <location>
        <begin position="1"/>
        <end position="21"/>
    </location>
</feature>
<name>A0AAN8Z8Z5_9MAGN</name>
<accession>A0AAN8Z8Z5</accession>
<feature type="binding site" evidence="10">
    <location>
        <position position="118"/>
    </location>
    <ligand>
        <name>Mn(2+)</name>
        <dbReference type="ChEBI" id="CHEBI:29035"/>
    </ligand>
</feature>
<evidence type="ECO:0000256" key="10">
    <source>
        <dbReference type="PIRSR" id="PIRSR601929-2"/>
    </source>
</evidence>